<dbReference type="GO" id="GO:0005634">
    <property type="term" value="C:nucleus"/>
    <property type="evidence" value="ECO:0007669"/>
    <property type="project" value="TreeGrafter"/>
</dbReference>
<feature type="region of interest" description="Disordered" evidence="1">
    <location>
        <begin position="558"/>
        <end position="587"/>
    </location>
</feature>
<reference evidence="3" key="2">
    <citation type="submission" date="2025-09" db="UniProtKB">
        <authorList>
            <consortium name="Ensembl"/>
        </authorList>
    </citation>
    <scope>IDENTIFICATION</scope>
</reference>
<dbReference type="GeneTree" id="ENSGT00940000174852"/>
<dbReference type="RefSeq" id="XP_017288681.1">
    <property type="nucleotide sequence ID" value="XM_017433192.3"/>
</dbReference>
<dbReference type="Ensembl" id="ENSKMAT00000016012.1">
    <property type="protein sequence ID" value="ENSKMAP00000015784.1"/>
    <property type="gene ID" value="ENSKMAG00000011804.1"/>
</dbReference>
<dbReference type="AlphaFoldDB" id="A0A3Q3AW84"/>
<feature type="domain" description="USP" evidence="2">
    <location>
        <begin position="35"/>
        <end position="312"/>
    </location>
</feature>
<dbReference type="InterPro" id="IPR050164">
    <property type="entry name" value="Peptidase_C19"/>
</dbReference>
<dbReference type="GO" id="GO:0004843">
    <property type="term" value="F:cysteine-type deubiquitinase activity"/>
    <property type="evidence" value="ECO:0007669"/>
    <property type="project" value="InterPro"/>
</dbReference>
<dbReference type="GO" id="GO:0016579">
    <property type="term" value="P:protein deubiquitination"/>
    <property type="evidence" value="ECO:0007669"/>
    <property type="project" value="InterPro"/>
</dbReference>
<reference evidence="3" key="1">
    <citation type="submission" date="2025-08" db="UniProtKB">
        <authorList>
            <consortium name="Ensembl"/>
        </authorList>
    </citation>
    <scope>IDENTIFICATION</scope>
</reference>
<dbReference type="InterPro" id="IPR028889">
    <property type="entry name" value="USP"/>
</dbReference>
<dbReference type="Proteomes" id="UP000264800">
    <property type="component" value="Unplaced"/>
</dbReference>
<dbReference type="OrthoDB" id="292964at2759"/>
<dbReference type="SUPFAM" id="SSF54001">
    <property type="entry name" value="Cysteine proteinases"/>
    <property type="match status" value="1"/>
</dbReference>
<evidence type="ECO:0000313" key="4">
    <source>
        <dbReference type="Proteomes" id="UP000264800"/>
    </source>
</evidence>
<proteinExistence type="predicted"/>
<name>A0A3Q3AW84_KRYMA</name>
<dbReference type="GO" id="GO:0005829">
    <property type="term" value="C:cytosol"/>
    <property type="evidence" value="ECO:0007669"/>
    <property type="project" value="TreeGrafter"/>
</dbReference>
<evidence type="ECO:0000256" key="1">
    <source>
        <dbReference type="SAM" id="MobiDB-lite"/>
    </source>
</evidence>
<dbReference type="GeneID" id="108245934"/>
<dbReference type="InterPro" id="IPR001394">
    <property type="entry name" value="Peptidase_C19_UCH"/>
</dbReference>
<dbReference type="KEGG" id="kmr:108245934"/>
<dbReference type="InterPro" id="IPR018200">
    <property type="entry name" value="USP_CS"/>
</dbReference>
<keyword evidence="4" id="KW-1185">Reference proteome</keyword>
<dbReference type="CDD" id="cd02257">
    <property type="entry name" value="Peptidase_C19"/>
    <property type="match status" value="1"/>
</dbReference>
<sequence length="587" mass="67513">MQKCLDCYVHSSRMDRDRVKLFVRKLEDLSISDYYGLKSPGLTCYLNSVLQVLFMTADFREAVKRRCSKHSASLDQHLGELFCGLERTNAKTHNIIKQLGITDVYEQRDAAEYFEKILCRSSSEASKIFRGELNHETTCCKCNNTNHFRSFFWVLPLSMDTSSRKSYSVLHGLEDFFKVQKVSKENQMFCNSCKKKQDADTKYELIRSPDVLTLLLKRFTFDYRWRGYIKLQCKADVVRTLNLQNCRYDLYAVVHHCGYLTGGHYTADIKSFETGNWYCFNDDTVKSVKQKYELETNSIRSSTAYLLMYRKVGDGRDPKAQRGHSNVQTEDRRDESNPSYSLVSDHRPNTESCRGGDFKGLDGDVISDGVFERNGAGSVRRENNQSKQIAELEGQWWDGWLQKDAEAEGQQQDANNYMCHEKTEKTSDVHLGTNSSRRTFLQNHNSVFEGQILAKITEKLYNITKPDVSYQNPTGNTIKSEQPEVFSNQTEAAAAAGMQDKSMKLREKTYVRDVGYSTLKTRDVYSPVSSAKESSLKRNKMQKQPVVAADNKYQTLKAVRKGEKTVSQTEKRSVKKSETKEPRNPWK</sequence>
<accession>A0A3Q3AW84</accession>
<dbReference type="Pfam" id="PF00443">
    <property type="entry name" value="UCH"/>
    <property type="match status" value="1"/>
</dbReference>
<dbReference type="PANTHER" id="PTHR24006">
    <property type="entry name" value="UBIQUITIN CARBOXYL-TERMINAL HYDROLASE"/>
    <property type="match status" value="1"/>
</dbReference>
<feature type="region of interest" description="Disordered" evidence="1">
    <location>
        <begin position="315"/>
        <end position="358"/>
    </location>
</feature>
<dbReference type="PROSITE" id="PS50235">
    <property type="entry name" value="USP_3"/>
    <property type="match status" value="1"/>
</dbReference>
<dbReference type="InterPro" id="IPR038765">
    <property type="entry name" value="Papain-like_cys_pep_sf"/>
</dbReference>
<protein>
    <submittedName>
        <fullName evidence="3">Ubiquitin carboxyl-terminal hydrolase 48-like</fullName>
    </submittedName>
</protein>
<feature type="compositionally biased region" description="Basic and acidic residues" evidence="1">
    <location>
        <begin position="560"/>
        <end position="587"/>
    </location>
</feature>
<evidence type="ECO:0000313" key="3">
    <source>
        <dbReference type="Ensembl" id="ENSKMAP00000015784.1"/>
    </source>
</evidence>
<feature type="compositionally biased region" description="Basic and acidic residues" evidence="1">
    <location>
        <begin position="344"/>
        <end position="358"/>
    </location>
</feature>
<evidence type="ECO:0000259" key="2">
    <source>
        <dbReference type="PROSITE" id="PS50235"/>
    </source>
</evidence>
<dbReference type="Gene3D" id="3.90.70.10">
    <property type="entry name" value="Cysteine proteinases"/>
    <property type="match status" value="1"/>
</dbReference>
<dbReference type="PANTHER" id="PTHR24006:SF899">
    <property type="entry name" value="UBIQUITIN CARBOXYL-TERMINAL HYDROLASE"/>
    <property type="match status" value="1"/>
</dbReference>
<dbReference type="STRING" id="37003.ENSKMAP00000015784"/>
<dbReference type="PROSITE" id="PS00973">
    <property type="entry name" value="USP_2"/>
    <property type="match status" value="1"/>
</dbReference>
<organism evidence="3 4">
    <name type="scientific">Kryptolebias marmoratus</name>
    <name type="common">Mangrove killifish</name>
    <name type="synonym">Rivulus marmoratus</name>
    <dbReference type="NCBI Taxonomy" id="37003"/>
    <lineage>
        <taxon>Eukaryota</taxon>
        <taxon>Metazoa</taxon>
        <taxon>Chordata</taxon>
        <taxon>Craniata</taxon>
        <taxon>Vertebrata</taxon>
        <taxon>Euteleostomi</taxon>
        <taxon>Actinopterygii</taxon>
        <taxon>Neopterygii</taxon>
        <taxon>Teleostei</taxon>
        <taxon>Neoteleostei</taxon>
        <taxon>Acanthomorphata</taxon>
        <taxon>Ovalentaria</taxon>
        <taxon>Atherinomorphae</taxon>
        <taxon>Cyprinodontiformes</taxon>
        <taxon>Rivulidae</taxon>
        <taxon>Kryptolebias</taxon>
    </lineage>
</organism>